<dbReference type="InterPro" id="IPR034750">
    <property type="entry name" value="CULT"/>
</dbReference>
<organism evidence="3 4">
    <name type="scientific">Latimeria chalumnae</name>
    <name type="common">Coelacanth</name>
    <dbReference type="NCBI Taxonomy" id="7897"/>
    <lineage>
        <taxon>Eukaryota</taxon>
        <taxon>Metazoa</taxon>
        <taxon>Chordata</taxon>
        <taxon>Craniata</taxon>
        <taxon>Vertebrata</taxon>
        <taxon>Euteleostomi</taxon>
        <taxon>Coelacanthiformes</taxon>
        <taxon>Coelacanthidae</taxon>
        <taxon>Latimeria</taxon>
    </lineage>
</organism>
<dbReference type="GeneTree" id="ENSGT00530000065225"/>
<dbReference type="AlphaFoldDB" id="H3B4M9"/>
<name>H3B4M9_LATCH</name>
<gene>
    <name evidence="3" type="primary">SI:CH211-51H9.7</name>
</gene>
<feature type="signal peptide" evidence="1">
    <location>
        <begin position="1"/>
        <end position="34"/>
    </location>
</feature>
<dbReference type="GeneID" id="106702819"/>
<accession>H3B4M9</accession>
<proteinExistence type="predicted"/>
<dbReference type="STRING" id="7897.ENSLACP00000016850"/>
<dbReference type="InParanoid" id="H3B4M9"/>
<dbReference type="KEGG" id="lcm:106702819"/>
<dbReference type="Ensembl" id="ENSLACT00000016969.1">
    <property type="protein sequence ID" value="ENSLACP00000016850.1"/>
    <property type="gene ID" value="ENSLACG00000014842.1"/>
</dbReference>
<evidence type="ECO:0000259" key="2">
    <source>
        <dbReference type="PROSITE" id="PS51788"/>
    </source>
</evidence>
<dbReference type="PROSITE" id="PS51788">
    <property type="entry name" value="CULT"/>
    <property type="match status" value="1"/>
</dbReference>
<dbReference type="Gene3D" id="2.170.150.20">
    <property type="entry name" value="Peptide methionine sulfoxide reductase"/>
    <property type="match status" value="1"/>
</dbReference>
<reference evidence="4" key="1">
    <citation type="submission" date="2011-08" db="EMBL/GenBank/DDBJ databases">
        <title>The draft genome of Latimeria chalumnae.</title>
        <authorList>
            <person name="Di Palma F."/>
            <person name="Alfoldi J."/>
            <person name="Johnson J."/>
            <person name="Berlin A."/>
            <person name="Gnerre S."/>
            <person name="Jaffe D."/>
            <person name="MacCallum I."/>
            <person name="Young S."/>
            <person name="Walker B.J."/>
            <person name="Lander E."/>
            <person name="Lindblad-Toh K."/>
        </authorList>
    </citation>
    <scope>NUCLEOTIDE SEQUENCE [LARGE SCALE GENOMIC DNA]</scope>
    <source>
        <strain evidence="4">Wild caught</strain>
    </source>
</reference>
<dbReference type="EMBL" id="AFYH01037974">
    <property type="status" value="NOT_ANNOTATED_CDS"/>
    <property type="molecule type" value="Genomic_DNA"/>
</dbReference>
<feature type="chain" id="PRO_5003580927" evidence="1">
    <location>
        <begin position="35"/>
        <end position="189"/>
    </location>
</feature>
<dbReference type="RefSeq" id="XP_014341676.1">
    <property type="nucleotide sequence ID" value="XM_014486190.2"/>
</dbReference>
<dbReference type="eggNOG" id="KOG1400">
    <property type="taxonomic scope" value="Eukaryota"/>
</dbReference>
<reference evidence="3" key="2">
    <citation type="submission" date="2025-08" db="UniProtKB">
        <authorList>
            <consortium name="Ensembl"/>
        </authorList>
    </citation>
    <scope>IDENTIFICATION</scope>
</reference>
<feature type="domain" description="CULT" evidence="2">
    <location>
        <begin position="43"/>
        <end position="175"/>
    </location>
</feature>
<keyword evidence="4" id="KW-1185">Reference proteome</keyword>
<keyword evidence="1" id="KW-0732">Signal</keyword>
<dbReference type="OrthoDB" id="5778218at2759"/>
<dbReference type="Bgee" id="ENSLACG00000014842">
    <property type="expression patterns" value="Expressed in chordate pharynx and 4 other cell types or tissues"/>
</dbReference>
<dbReference type="FunFam" id="2.170.150.20:FF:000007">
    <property type="entry name" value="Protein cereblon"/>
    <property type="match status" value="1"/>
</dbReference>
<evidence type="ECO:0000313" key="3">
    <source>
        <dbReference type="Ensembl" id="ENSLACP00000016850.1"/>
    </source>
</evidence>
<evidence type="ECO:0000313" key="4">
    <source>
        <dbReference type="Proteomes" id="UP000008672"/>
    </source>
</evidence>
<reference evidence="3" key="3">
    <citation type="submission" date="2025-09" db="UniProtKB">
        <authorList>
            <consortium name="Ensembl"/>
        </authorList>
    </citation>
    <scope>IDENTIFICATION</scope>
</reference>
<dbReference type="Proteomes" id="UP000008672">
    <property type="component" value="Unassembled WGS sequence"/>
</dbReference>
<sequence length="189" mass="21456">MHFAKRKCFWHRLSVHALLLLLALLLGGDRRVWSHGDPEQQDGDLLLCGSCGYEVASGRDLRHVASLAALPQPGDNGTLIGERRVPLQLFENPQGHRFRVITLKRAQVLKHWPADGHFSWFSGYSWTIATCPRCHSHLGWAFQPSSWPLQVSEKEFEESKDTFVALIIDKILQENFAATLLMVPKSFRS</sequence>
<protein>
    <submittedName>
        <fullName evidence="3">Si:ch211-51h9.7</fullName>
    </submittedName>
</protein>
<dbReference type="OMA" id="HWPADKH"/>
<dbReference type="HOGENOM" id="CLU_114661_1_0_1"/>
<evidence type="ECO:0000256" key="1">
    <source>
        <dbReference type="SAM" id="SignalP"/>
    </source>
</evidence>
<dbReference type="CDD" id="cd15777">
    <property type="entry name" value="CRBN_C_like"/>
    <property type="match status" value="1"/>
</dbReference>